<dbReference type="SUPFAM" id="SSF54001">
    <property type="entry name" value="Cysteine proteinases"/>
    <property type="match status" value="1"/>
</dbReference>
<dbReference type="InterPro" id="IPR028889">
    <property type="entry name" value="USP"/>
</dbReference>
<keyword evidence="6" id="KW-0378">Hydrolase</keyword>
<dbReference type="PANTHER" id="PTHR24006">
    <property type="entry name" value="UBIQUITIN CARBOXYL-TERMINAL HYDROLASE"/>
    <property type="match status" value="1"/>
</dbReference>
<accession>A0ABQ7GYY0</accession>
<dbReference type="Pfam" id="PF00443">
    <property type="entry name" value="UCH"/>
    <property type="match status" value="1"/>
</dbReference>
<evidence type="ECO:0000259" key="9">
    <source>
        <dbReference type="PROSITE" id="PS50144"/>
    </source>
</evidence>
<evidence type="ECO:0000259" key="10">
    <source>
        <dbReference type="PROSITE" id="PS50235"/>
    </source>
</evidence>
<dbReference type="Gene3D" id="3.10.20.90">
    <property type="entry name" value="Phosphatidylinositol 3-kinase Catalytic Subunit, Chain A, domain 1"/>
    <property type="match status" value="2"/>
</dbReference>
<dbReference type="InterPro" id="IPR001394">
    <property type="entry name" value="Peptidase_C19_UCH"/>
</dbReference>
<evidence type="ECO:0000256" key="7">
    <source>
        <dbReference type="ARBA" id="ARBA00022807"/>
    </source>
</evidence>
<evidence type="ECO:0000256" key="2">
    <source>
        <dbReference type="ARBA" id="ARBA00009085"/>
    </source>
</evidence>
<dbReference type="Gene3D" id="2.60.210.10">
    <property type="entry name" value="Apoptosis, Tumor Necrosis Factor Receptor Associated Protein 2, Chain A"/>
    <property type="match status" value="1"/>
</dbReference>
<keyword evidence="12" id="KW-1185">Reference proteome</keyword>
<dbReference type="EMBL" id="MU069532">
    <property type="protein sequence ID" value="KAF5839814.1"/>
    <property type="molecule type" value="Genomic_DNA"/>
</dbReference>
<dbReference type="CDD" id="cd02659">
    <property type="entry name" value="peptidase_C19C"/>
    <property type="match status" value="1"/>
</dbReference>
<dbReference type="GO" id="GO:0008233">
    <property type="term" value="F:peptidase activity"/>
    <property type="evidence" value="ECO:0007669"/>
    <property type="project" value="UniProtKB-KW"/>
</dbReference>
<comment type="similarity">
    <text evidence="2">Belongs to the peptidase C19 family.</text>
</comment>
<sequence>MDEEHPLVEVVNQAEAMDTDVPAIQELHPSVQPQDEMKGAITSTTASESHERKGSYTWRIPHFLSYNKDKLYSECFEIGTYIWRLLTFPKGREGFLAIYLDAPEASSTPSNLSPSAAFKLIIVNQVDPTKSFIKETSHTFDARETDWGFTNFISMAELTTPNSPYVNPSDGTVELRVEIQVQPDPRYAYDSRKETGFVGLKNQGATCYMNSLVQYLFMLPYFRKAVYHMPTSDSDDPKRNMPLALQRLFFKLQYSKTSVSTKDLTASFGWSTYDAFLQHDAHELNRVLCEKLEDKMKGTKVERTNQELFEGQILNYLKCLHVDYTSERKESYMDLQLNVRGCKDVYESFYKYIEEEMMDGANQYNAEGHGLQDAKKGVLFDSFPPVLQLHLKRFEYDFQRDVSTKVNDRYEFYEELDLDVDNGRFLSPKADRSVRNLYKLFAVLVHQGNSGGGHYYAYMRPDGKTWYKFDDERVTLEDGKAAMEGQFGGEEDVPGMGFQHLRRAAPSNAYMLVYVRVSDWDRVFCPVGKEDLNVHLLRRLEQELAEKEKKQKEKMEAHMYITVKVATDLDIQKQLDSGTRAFDLVDHDLLAPEKSFLRLRKHTNFSEVKRLMAERTGVPPEKQRYWAWGPRPNNTLRAVRTLTPEEETSKLLDLKELRDMSNTTKHVSMDIRLYLELPGVLGKIEPDKPLYDRTEKDLLIFLKAYFPEQETMRYLGRKHVHMGTTVQHLLENLQKKFKMLGFGPQDEGPLEAWEEVKWSPTVVVELCAPGDELGIRHYDSYIDGDIFIVQRSLDKSEAETLKRPNVSSYFEYIRNRRLVNFRQLSDPKEEGFTLELWQDFPYSEVTLALARKLGLQPPEEGAARIRLTTYNIYVHGPQRHPIKLHEHSRLNTMLPTQSTGNLQRLPGGVAATDILYYEVLDMPLEQLEQLKTFKVYFHKETTEQASEHTVRVQREGTVADVLEQLAQQLGPAAQQRVLRLMEVHSSKLYKILEPSDPIANLDGTYWRLRAEFVPQDELSLQEGERLLHCYHISKKTLGTGADGTAQQPADQYQQGVGVEQGGHQVAAQHYLFGDPFVLKIGAAETLGSLKQRIKSKLRVNEEEFGQWRFWIWSPRAGYEMLSNDEEDVAAKLPKEEGTGFTDTPFLGMEHRDDKPFKQRQSQYPSPYQRPIKINS</sequence>
<evidence type="ECO:0000256" key="8">
    <source>
        <dbReference type="SAM" id="MobiDB-lite"/>
    </source>
</evidence>
<feature type="region of interest" description="Disordered" evidence="8">
    <location>
        <begin position="1133"/>
        <end position="1175"/>
    </location>
</feature>
<dbReference type="InterPro" id="IPR038765">
    <property type="entry name" value="Papain-like_cys_pep_sf"/>
</dbReference>
<dbReference type="PROSITE" id="PS50144">
    <property type="entry name" value="MATH"/>
    <property type="match status" value="1"/>
</dbReference>
<dbReference type="EC" id="3.4.19.12" evidence="3"/>
<feature type="domain" description="USP" evidence="10">
    <location>
        <begin position="198"/>
        <end position="517"/>
    </location>
</feature>
<evidence type="ECO:0000256" key="5">
    <source>
        <dbReference type="ARBA" id="ARBA00022786"/>
    </source>
</evidence>
<dbReference type="InterPro" id="IPR024729">
    <property type="entry name" value="USP7_ICP0-binding_dom"/>
</dbReference>
<dbReference type="InterPro" id="IPR050164">
    <property type="entry name" value="Peptidase_C19"/>
</dbReference>
<dbReference type="InterPro" id="IPR029346">
    <property type="entry name" value="USP_C"/>
</dbReference>
<evidence type="ECO:0000256" key="3">
    <source>
        <dbReference type="ARBA" id="ARBA00012759"/>
    </source>
</evidence>
<dbReference type="SMART" id="SM00061">
    <property type="entry name" value="MATH"/>
    <property type="match status" value="1"/>
</dbReference>
<name>A0ABQ7GYY0_DUNSA</name>
<dbReference type="InterPro" id="IPR018200">
    <property type="entry name" value="USP_CS"/>
</dbReference>
<dbReference type="Pfam" id="PF14533">
    <property type="entry name" value="USP7_C2"/>
    <property type="match status" value="2"/>
</dbReference>
<dbReference type="PANTHER" id="PTHR24006:SF644">
    <property type="entry name" value="UBIQUITIN CARBOXYL-TERMINAL HYDROLASE 7"/>
    <property type="match status" value="1"/>
</dbReference>
<dbReference type="Proteomes" id="UP000815325">
    <property type="component" value="Unassembled WGS sequence"/>
</dbReference>
<evidence type="ECO:0000313" key="12">
    <source>
        <dbReference type="Proteomes" id="UP000815325"/>
    </source>
</evidence>
<proteinExistence type="inferred from homology"/>
<dbReference type="CDD" id="cd00121">
    <property type="entry name" value="MATH"/>
    <property type="match status" value="1"/>
</dbReference>
<evidence type="ECO:0000256" key="1">
    <source>
        <dbReference type="ARBA" id="ARBA00000707"/>
    </source>
</evidence>
<dbReference type="PROSITE" id="PS00973">
    <property type="entry name" value="USP_2"/>
    <property type="match status" value="1"/>
</dbReference>
<keyword evidence="4 11" id="KW-0645">Protease</keyword>
<evidence type="ECO:0000256" key="4">
    <source>
        <dbReference type="ARBA" id="ARBA00022670"/>
    </source>
</evidence>
<dbReference type="Pfam" id="PF22486">
    <property type="entry name" value="MATH_2"/>
    <property type="match status" value="1"/>
</dbReference>
<comment type="catalytic activity">
    <reaction evidence="1">
        <text>Thiol-dependent hydrolysis of ester, thioester, amide, peptide and isopeptide bonds formed by the C-terminal Gly of ubiquitin (a 76-residue protein attached to proteins as an intracellular targeting signal).</text>
        <dbReference type="EC" id="3.4.19.12"/>
    </reaction>
</comment>
<comment type="caution">
    <text evidence="11">The sequence shown here is derived from an EMBL/GenBank/DDBJ whole genome shotgun (WGS) entry which is preliminary data.</text>
</comment>
<dbReference type="Pfam" id="PF12436">
    <property type="entry name" value="USP7_ICP0_bdg"/>
    <property type="match status" value="1"/>
</dbReference>
<dbReference type="InterPro" id="IPR008974">
    <property type="entry name" value="TRAF-like"/>
</dbReference>
<dbReference type="PROSITE" id="PS00972">
    <property type="entry name" value="USP_1"/>
    <property type="match status" value="1"/>
</dbReference>
<keyword evidence="5" id="KW-0833">Ubl conjugation pathway</keyword>
<feature type="domain" description="MATH" evidence="9">
    <location>
        <begin position="53"/>
        <end position="177"/>
    </location>
</feature>
<protein>
    <recommendedName>
        <fullName evidence="3">ubiquitinyl hydrolase 1</fullName>
        <ecNumber evidence="3">3.4.19.12</ecNumber>
    </recommendedName>
</protein>
<dbReference type="SUPFAM" id="SSF49599">
    <property type="entry name" value="TRAF domain-like"/>
    <property type="match status" value="1"/>
</dbReference>
<dbReference type="PROSITE" id="PS50235">
    <property type="entry name" value="USP_3"/>
    <property type="match status" value="1"/>
</dbReference>
<organism evidence="11 12">
    <name type="scientific">Dunaliella salina</name>
    <name type="common">Green alga</name>
    <name type="synonym">Protococcus salinus</name>
    <dbReference type="NCBI Taxonomy" id="3046"/>
    <lineage>
        <taxon>Eukaryota</taxon>
        <taxon>Viridiplantae</taxon>
        <taxon>Chlorophyta</taxon>
        <taxon>core chlorophytes</taxon>
        <taxon>Chlorophyceae</taxon>
        <taxon>CS clade</taxon>
        <taxon>Chlamydomonadales</taxon>
        <taxon>Dunaliellaceae</taxon>
        <taxon>Dunaliella</taxon>
    </lineage>
</organism>
<reference evidence="11" key="1">
    <citation type="submission" date="2017-08" db="EMBL/GenBank/DDBJ databases">
        <authorList>
            <person name="Polle J.E."/>
            <person name="Barry K."/>
            <person name="Cushman J."/>
            <person name="Schmutz J."/>
            <person name="Tran D."/>
            <person name="Hathwaick L.T."/>
            <person name="Yim W.C."/>
            <person name="Jenkins J."/>
            <person name="Mckie-Krisberg Z.M."/>
            <person name="Prochnik S."/>
            <person name="Lindquist E."/>
            <person name="Dockter R.B."/>
            <person name="Adam C."/>
            <person name="Molina H."/>
            <person name="Bunkerborg J."/>
            <person name="Jin E."/>
            <person name="Buchheim M."/>
            <person name="Magnuson J."/>
        </authorList>
    </citation>
    <scope>NUCLEOTIDE SEQUENCE</scope>
    <source>
        <strain evidence="11">CCAP 19/18</strain>
    </source>
</reference>
<dbReference type="GO" id="GO:0006508">
    <property type="term" value="P:proteolysis"/>
    <property type="evidence" value="ECO:0007669"/>
    <property type="project" value="UniProtKB-KW"/>
</dbReference>
<dbReference type="InterPro" id="IPR002083">
    <property type="entry name" value="MATH/TRAF_dom"/>
</dbReference>
<keyword evidence="7" id="KW-0788">Thiol protease</keyword>
<evidence type="ECO:0000313" key="11">
    <source>
        <dbReference type="EMBL" id="KAF5839814.1"/>
    </source>
</evidence>
<gene>
    <name evidence="11" type="ORF">DUNSADRAFT_18577</name>
</gene>
<evidence type="ECO:0000256" key="6">
    <source>
        <dbReference type="ARBA" id="ARBA00022801"/>
    </source>
</evidence>
<dbReference type="Gene3D" id="3.90.70.10">
    <property type="entry name" value="Cysteine proteinases"/>
    <property type="match status" value="1"/>
</dbReference>